<dbReference type="SUPFAM" id="SSF47384">
    <property type="entry name" value="Homodimeric domain of signal transducing histidine kinase"/>
    <property type="match status" value="1"/>
</dbReference>
<accession>A0A1G5NCR5</accession>
<dbReference type="CDD" id="cd00075">
    <property type="entry name" value="HATPase"/>
    <property type="match status" value="1"/>
</dbReference>
<evidence type="ECO:0000313" key="10">
    <source>
        <dbReference type="EMBL" id="SCZ35215.1"/>
    </source>
</evidence>
<dbReference type="CDD" id="cd00082">
    <property type="entry name" value="HisKA"/>
    <property type="match status" value="1"/>
</dbReference>
<dbReference type="EMBL" id="FMVW01000003">
    <property type="protein sequence ID" value="SCZ35215.1"/>
    <property type="molecule type" value="Genomic_DNA"/>
</dbReference>
<dbReference type="GO" id="GO:0000155">
    <property type="term" value="F:phosphorelay sensor kinase activity"/>
    <property type="evidence" value="ECO:0007669"/>
    <property type="project" value="InterPro"/>
</dbReference>
<dbReference type="STRING" id="1120955.SAMN03080610_01854"/>
<name>A0A1G5NCR5_AFIMA</name>
<feature type="coiled-coil region" evidence="7">
    <location>
        <begin position="77"/>
        <end position="104"/>
    </location>
</feature>
<evidence type="ECO:0000256" key="6">
    <source>
        <dbReference type="ARBA" id="ARBA00023012"/>
    </source>
</evidence>
<gene>
    <name evidence="10" type="ORF">SAMN03080610_01854</name>
</gene>
<dbReference type="InterPro" id="IPR003594">
    <property type="entry name" value="HATPase_dom"/>
</dbReference>
<dbReference type="InterPro" id="IPR036890">
    <property type="entry name" value="HATPase_C_sf"/>
</dbReference>
<dbReference type="SMART" id="SM00387">
    <property type="entry name" value="HATPase_c"/>
    <property type="match status" value="1"/>
</dbReference>
<sequence length="823" mass="91461">MNRQARHRAIRASGRLIPGVATAALFAFSADSAFAQPLFGEGTGFSQILWLAITAGFAGAAAIALSLLLRRDRDNGLAAAQQQIARLKQALDRSEALLASDDQKTLCWSRPDAAADVHGTLPEHVGAPTSGELFLDFFSWLEPRSAEELQWALDQLWKTGEAFHLSLRTQTDCFLEANGRTSGPRVILRLRELTGERRSFAELKEQAGVVIAEMTALRSLAEALPFPLWRRNQHGRLSWANSAYVQAVGASDLTMVTTRGTELLEPATRGAVREAHRDGAHFHSVAPVDIAGAEKQMEIFDIKVENGTIGLAIDVTEVETARQELKQNIEVNSRLLDQLSTAIAVFDGEARLQFANAAFRALWDLPARFLATGTEEGVLLDQIRAERRLPEQANYREWRRQHLEHYADPQPREEMWHLPDRRSFRMIATPNQQGGFTYIYENVTERLSLESRVNALSRMQGETLDHLTEAVGVFGSDGRLRLYNPVLAEMWQLSPDFLKEEPHISTLIGHWMLFFPEQGAWTKISNAITRMEAAESLAGRMERRNGSIIEYSTVPLPQGMTLLTFADVTEKAEAHRFLEERNRLLEETDRLKSDFIQHVSYELRSPLTSIIGFAQILAAGAAGELNAQQREYMDHIAQSSDSLLVLINNILDLATVDAGIMELEIDEVDISEVVHGAVVGVRDRIEEKDIDLFIQADETLGHFRADASRVRQILYNLLSNAINFSPPGSRVEIRAQRQDGSVVFVVRDQGPGIPPEIRDDVFEPFEGTAPEGGRRGAGLGLSIVKRLVELHQGDIAIDSEPGEGTTSWVRLPADISKAQEAAE</sequence>
<dbReference type="SUPFAM" id="SSF55874">
    <property type="entry name" value="ATPase domain of HSP90 chaperone/DNA topoisomerase II/histidine kinase"/>
    <property type="match status" value="1"/>
</dbReference>
<dbReference type="SMART" id="SM00091">
    <property type="entry name" value="PAS"/>
    <property type="match status" value="3"/>
</dbReference>
<organism evidence="10 11">
    <name type="scientific">Afifella marina DSM 2698</name>
    <dbReference type="NCBI Taxonomy" id="1120955"/>
    <lineage>
        <taxon>Bacteria</taxon>
        <taxon>Pseudomonadati</taxon>
        <taxon>Pseudomonadota</taxon>
        <taxon>Alphaproteobacteria</taxon>
        <taxon>Hyphomicrobiales</taxon>
        <taxon>Afifellaceae</taxon>
        <taxon>Afifella</taxon>
    </lineage>
</organism>
<dbReference type="SUPFAM" id="SSF55785">
    <property type="entry name" value="PYP-like sensor domain (PAS domain)"/>
    <property type="match status" value="2"/>
</dbReference>
<dbReference type="InterPro" id="IPR035965">
    <property type="entry name" value="PAS-like_dom_sf"/>
</dbReference>
<evidence type="ECO:0000313" key="11">
    <source>
        <dbReference type="Proteomes" id="UP000199347"/>
    </source>
</evidence>
<dbReference type="PANTHER" id="PTHR43711:SF1">
    <property type="entry name" value="HISTIDINE KINASE 1"/>
    <property type="match status" value="1"/>
</dbReference>
<keyword evidence="5" id="KW-0418">Kinase</keyword>
<dbReference type="Proteomes" id="UP000199347">
    <property type="component" value="Unassembled WGS sequence"/>
</dbReference>
<dbReference type="PROSITE" id="PS50109">
    <property type="entry name" value="HIS_KIN"/>
    <property type="match status" value="1"/>
</dbReference>
<evidence type="ECO:0000256" key="3">
    <source>
        <dbReference type="ARBA" id="ARBA00022553"/>
    </source>
</evidence>
<dbReference type="Pfam" id="PF00512">
    <property type="entry name" value="HisKA"/>
    <property type="match status" value="1"/>
</dbReference>
<dbReference type="FunFam" id="3.30.565.10:FF:000006">
    <property type="entry name" value="Sensor histidine kinase WalK"/>
    <property type="match status" value="1"/>
</dbReference>
<dbReference type="InterPro" id="IPR004358">
    <property type="entry name" value="Sig_transdc_His_kin-like_C"/>
</dbReference>
<keyword evidence="8" id="KW-0472">Membrane</keyword>
<evidence type="ECO:0000256" key="7">
    <source>
        <dbReference type="SAM" id="Coils"/>
    </source>
</evidence>
<comment type="catalytic activity">
    <reaction evidence="1">
        <text>ATP + protein L-histidine = ADP + protein N-phospho-L-histidine.</text>
        <dbReference type="EC" id="2.7.13.3"/>
    </reaction>
</comment>
<dbReference type="Gene3D" id="3.30.565.10">
    <property type="entry name" value="Histidine kinase-like ATPase, C-terminal domain"/>
    <property type="match status" value="1"/>
</dbReference>
<keyword evidence="4" id="KW-0808">Transferase</keyword>
<dbReference type="InterPro" id="IPR036097">
    <property type="entry name" value="HisK_dim/P_sf"/>
</dbReference>
<keyword evidence="8" id="KW-1133">Transmembrane helix</keyword>
<feature type="transmembrane region" description="Helical" evidence="8">
    <location>
        <begin position="45"/>
        <end position="69"/>
    </location>
</feature>
<evidence type="ECO:0000256" key="1">
    <source>
        <dbReference type="ARBA" id="ARBA00000085"/>
    </source>
</evidence>
<keyword evidence="11" id="KW-1185">Reference proteome</keyword>
<evidence type="ECO:0000259" key="9">
    <source>
        <dbReference type="PROSITE" id="PS50109"/>
    </source>
</evidence>
<dbReference type="InterPro" id="IPR005467">
    <property type="entry name" value="His_kinase_dom"/>
</dbReference>
<evidence type="ECO:0000256" key="5">
    <source>
        <dbReference type="ARBA" id="ARBA00022777"/>
    </source>
</evidence>
<dbReference type="Pfam" id="PF12860">
    <property type="entry name" value="PAS_7"/>
    <property type="match status" value="2"/>
</dbReference>
<dbReference type="SMART" id="SM00388">
    <property type="entry name" value="HisKA"/>
    <property type="match status" value="1"/>
</dbReference>
<keyword evidence="3" id="KW-0597">Phosphoprotein</keyword>
<evidence type="ECO:0000256" key="2">
    <source>
        <dbReference type="ARBA" id="ARBA00012438"/>
    </source>
</evidence>
<dbReference type="PRINTS" id="PR00344">
    <property type="entry name" value="BCTRLSENSOR"/>
</dbReference>
<dbReference type="AlphaFoldDB" id="A0A1G5NCR5"/>
<protein>
    <recommendedName>
        <fullName evidence="2">histidine kinase</fullName>
        <ecNumber evidence="2">2.7.13.3</ecNumber>
    </recommendedName>
</protein>
<dbReference type="Pfam" id="PF02518">
    <property type="entry name" value="HATPase_c"/>
    <property type="match status" value="1"/>
</dbReference>
<dbReference type="Gene3D" id="3.30.450.20">
    <property type="entry name" value="PAS domain"/>
    <property type="match status" value="2"/>
</dbReference>
<dbReference type="RefSeq" id="WP_092811834.1">
    <property type="nucleotide sequence ID" value="NZ_FMVW01000003.1"/>
</dbReference>
<dbReference type="InterPro" id="IPR050736">
    <property type="entry name" value="Sensor_HK_Regulatory"/>
</dbReference>
<dbReference type="EC" id="2.7.13.3" evidence="2"/>
<reference evidence="10 11" key="1">
    <citation type="submission" date="2016-10" db="EMBL/GenBank/DDBJ databases">
        <authorList>
            <person name="de Groot N.N."/>
        </authorList>
    </citation>
    <scope>NUCLEOTIDE SEQUENCE [LARGE SCALE GENOMIC DNA]</scope>
    <source>
        <strain evidence="10 11">DSM 2698</strain>
    </source>
</reference>
<evidence type="ECO:0000256" key="8">
    <source>
        <dbReference type="SAM" id="Phobius"/>
    </source>
</evidence>
<keyword evidence="6" id="KW-0902">Two-component regulatory system</keyword>
<proteinExistence type="predicted"/>
<dbReference type="InterPro" id="IPR003661">
    <property type="entry name" value="HisK_dim/P_dom"/>
</dbReference>
<keyword evidence="7" id="KW-0175">Coiled coil</keyword>
<evidence type="ECO:0000256" key="4">
    <source>
        <dbReference type="ARBA" id="ARBA00022679"/>
    </source>
</evidence>
<feature type="domain" description="Histidine kinase" evidence="9">
    <location>
        <begin position="598"/>
        <end position="815"/>
    </location>
</feature>
<dbReference type="InterPro" id="IPR000014">
    <property type="entry name" value="PAS"/>
</dbReference>
<dbReference type="OrthoDB" id="9797304at2"/>
<keyword evidence="8" id="KW-0812">Transmembrane</keyword>
<dbReference type="PANTHER" id="PTHR43711">
    <property type="entry name" value="TWO-COMPONENT HISTIDINE KINASE"/>
    <property type="match status" value="1"/>
</dbReference>
<dbReference type="Gene3D" id="1.10.287.130">
    <property type="match status" value="1"/>
</dbReference>